<dbReference type="Gene3D" id="3.40.50.720">
    <property type="entry name" value="NAD(P)-binding Rossmann-like Domain"/>
    <property type="match status" value="1"/>
</dbReference>
<dbReference type="CDD" id="cd05244">
    <property type="entry name" value="BVR-B_like_SDR_a"/>
    <property type="match status" value="1"/>
</dbReference>
<dbReference type="Pfam" id="PF13460">
    <property type="entry name" value="NAD_binding_10"/>
    <property type="match status" value="1"/>
</dbReference>
<dbReference type="AlphaFoldDB" id="A0A941EVF9"/>
<dbReference type="PANTHER" id="PTHR43355:SF2">
    <property type="entry name" value="FLAVIN REDUCTASE (NADPH)"/>
    <property type="match status" value="1"/>
</dbReference>
<gene>
    <name evidence="2" type="ORF">KDL01_32220</name>
</gene>
<evidence type="ECO:0000259" key="1">
    <source>
        <dbReference type="Pfam" id="PF13460"/>
    </source>
</evidence>
<sequence length="217" mass="22331">MAKIVLFGASGMIGSRALAEALARGHEVVAVVRDPARVTTTDPNLTVATGDVTDPATVTRLAEGADVVVSAVSQRGPGLDQTAAYDAVGRGLVEGLRALGTDAPRLVVVGGAGSLEVAPGARLVDQPGFPDAYKSESLAHAEVLEKLRGVTDVRWSYLSPAAEIAPGERTGTFRLGGDGLVSDADGKSFISAEDYSVALIDEAESGKHVGERFTLAY</sequence>
<dbReference type="SUPFAM" id="SSF51735">
    <property type="entry name" value="NAD(P)-binding Rossmann-fold domains"/>
    <property type="match status" value="1"/>
</dbReference>
<accession>A0A941EVF9</accession>
<protein>
    <submittedName>
        <fullName evidence="2">NAD(P)H-binding protein</fullName>
    </submittedName>
</protein>
<dbReference type="InterPro" id="IPR051606">
    <property type="entry name" value="Polyketide_Oxido-like"/>
</dbReference>
<evidence type="ECO:0000313" key="3">
    <source>
        <dbReference type="Proteomes" id="UP000675781"/>
    </source>
</evidence>
<dbReference type="RefSeq" id="WP_212532445.1">
    <property type="nucleotide sequence ID" value="NZ_JAGSOG010000247.1"/>
</dbReference>
<name>A0A941EVF9_9ACTN</name>
<dbReference type="Proteomes" id="UP000675781">
    <property type="component" value="Unassembled WGS sequence"/>
</dbReference>
<reference evidence="2" key="1">
    <citation type="submission" date="2021-04" db="EMBL/GenBank/DDBJ databases">
        <title>Genome based classification of Actinospica acidithermotolerans sp. nov., an actinobacterium isolated from an Indonesian hot spring.</title>
        <authorList>
            <person name="Kusuma A.B."/>
            <person name="Putra K.E."/>
            <person name="Nafisah S."/>
            <person name="Loh J."/>
            <person name="Nouioui I."/>
            <person name="Goodfellow M."/>
        </authorList>
    </citation>
    <scope>NUCLEOTIDE SEQUENCE</scope>
    <source>
        <strain evidence="2">CSCA 57</strain>
    </source>
</reference>
<evidence type="ECO:0000313" key="2">
    <source>
        <dbReference type="EMBL" id="MBR7837983.1"/>
    </source>
</evidence>
<keyword evidence="3" id="KW-1185">Reference proteome</keyword>
<dbReference type="PANTHER" id="PTHR43355">
    <property type="entry name" value="FLAVIN REDUCTASE (NADPH)"/>
    <property type="match status" value="1"/>
</dbReference>
<feature type="domain" description="NAD(P)-binding" evidence="1">
    <location>
        <begin position="8"/>
        <end position="177"/>
    </location>
</feature>
<proteinExistence type="predicted"/>
<organism evidence="2 3">
    <name type="scientific">Actinospica durhamensis</name>
    <dbReference type="NCBI Taxonomy" id="1508375"/>
    <lineage>
        <taxon>Bacteria</taxon>
        <taxon>Bacillati</taxon>
        <taxon>Actinomycetota</taxon>
        <taxon>Actinomycetes</taxon>
        <taxon>Catenulisporales</taxon>
        <taxon>Actinospicaceae</taxon>
        <taxon>Actinospica</taxon>
    </lineage>
</organism>
<comment type="caution">
    <text evidence="2">The sequence shown here is derived from an EMBL/GenBank/DDBJ whole genome shotgun (WGS) entry which is preliminary data.</text>
</comment>
<dbReference type="EMBL" id="JAGSOG010000247">
    <property type="protein sequence ID" value="MBR7837983.1"/>
    <property type="molecule type" value="Genomic_DNA"/>
</dbReference>
<dbReference type="GO" id="GO:0016646">
    <property type="term" value="F:oxidoreductase activity, acting on the CH-NH group of donors, NAD or NADP as acceptor"/>
    <property type="evidence" value="ECO:0007669"/>
    <property type="project" value="TreeGrafter"/>
</dbReference>
<dbReference type="InterPro" id="IPR036291">
    <property type="entry name" value="NAD(P)-bd_dom_sf"/>
</dbReference>
<dbReference type="InterPro" id="IPR016040">
    <property type="entry name" value="NAD(P)-bd_dom"/>
</dbReference>